<name>A0A1H8BF08_9SPHN</name>
<feature type="compositionally biased region" description="Basic residues" evidence="1">
    <location>
        <begin position="1"/>
        <end position="10"/>
    </location>
</feature>
<keyword evidence="3" id="KW-1185">Reference proteome</keyword>
<evidence type="ECO:0000313" key="3">
    <source>
        <dbReference type="Proteomes" id="UP000199206"/>
    </source>
</evidence>
<protein>
    <submittedName>
        <fullName evidence="2">Uncharacterized protein</fullName>
    </submittedName>
</protein>
<proteinExistence type="predicted"/>
<feature type="compositionally biased region" description="Low complexity" evidence="1">
    <location>
        <begin position="85"/>
        <end position="97"/>
    </location>
</feature>
<organism evidence="2 3">
    <name type="scientific">Sphingomonas gellani</name>
    <dbReference type="NCBI Taxonomy" id="1166340"/>
    <lineage>
        <taxon>Bacteria</taxon>
        <taxon>Pseudomonadati</taxon>
        <taxon>Pseudomonadota</taxon>
        <taxon>Alphaproteobacteria</taxon>
        <taxon>Sphingomonadales</taxon>
        <taxon>Sphingomonadaceae</taxon>
        <taxon>Sphingomonas</taxon>
    </lineage>
</organism>
<dbReference type="STRING" id="1166340.SAMN05192583_1339"/>
<dbReference type="AlphaFoldDB" id="A0A1H8BF08"/>
<accession>A0A1H8BF08</accession>
<dbReference type="Proteomes" id="UP000199206">
    <property type="component" value="Unassembled WGS sequence"/>
</dbReference>
<evidence type="ECO:0000256" key="1">
    <source>
        <dbReference type="SAM" id="MobiDB-lite"/>
    </source>
</evidence>
<feature type="compositionally biased region" description="Pro residues" evidence="1">
    <location>
        <begin position="98"/>
        <end position="120"/>
    </location>
</feature>
<sequence>MGKNNKKAKAQAKAQAASGAAGQETKLPKDILGIRIPKDLREIGGALLDKANSPQGREMLAAGLTMAAAAASAAVANGKAKREAAGAAGATPAGAPKPASPPAPPAPPAPPSPPSPPAPPQGTHTQPDPQAIAEAVGKAAEAMLGRLFGAKKA</sequence>
<dbReference type="EMBL" id="FOCF01000002">
    <property type="protein sequence ID" value="SEM81392.1"/>
    <property type="molecule type" value="Genomic_DNA"/>
</dbReference>
<gene>
    <name evidence="2" type="ORF">SAMN05192583_1339</name>
</gene>
<reference evidence="3" key="1">
    <citation type="submission" date="2016-10" db="EMBL/GenBank/DDBJ databases">
        <authorList>
            <person name="Varghese N."/>
            <person name="Submissions S."/>
        </authorList>
    </citation>
    <scope>NUCLEOTIDE SEQUENCE [LARGE SCALE GENOMIC DNA]</scope>
    <source>
        <strain evidence="3">S6-262</strain>
    </source>
</reference>
<evidence type="ECO:0000313" key="2">
    <source>
        <dbReference type="EMBL" id="SEM81392.1"/>
    </source>
</evidence>
<feature type="compositionally biased region" description="Low complexity" evidence="1">
    <location>
        <begin position="11"/>
        <end position="23"/>
    </location>
</feature>
<feature type="region of interest" description="Disordered" evidence="1">
    <location>
        <begin position="1"/>
        <end position="32"/>
    </location>
</feature>
<feature type="region of interest" description="Disordered" evidence="1">
    <location>
        <begin position="71"/>
        <end position="138"/>
    </location>
</feature>
<dbReference type="RefSeq" id="WP_170841838.1">
    <property type="nucleotide sequence ID" value="NZ_FOCF01000002.1"/>
</dbReference>